<gene>
    <name evidence="10" type="ORF">BMR1_03g03905</name>
</gene>
<dbReference type="AlphaFoldDB" id="A0A1R4ACA7"/>
<dbReference type="PROSITE" id="PS50082">
    <property type="entry name" value="WD_REPEATS_2"/>
    <property type="match status" value="1"/>
</dbReference>
<dbReference type="InterPro" id="IPR001680">
    <property type="entry name" value="WD40_rpt"/>
</dbReference>
<dbReference type="GO" id="GO:0003755">
    <property type="term" value="F:peptidyl-prolyl cis-trans isomerase activity"/>
    <property type="evidence" value="ECO:0007669"/>
    <property type="project" value="UniProtKB-KW"/>
</dbReference>
<feature type="region of interest" description="Disordered" evidence="8">
    <location>
        <begin position="1"/>
        <end position="24"/>
    </location>
</feature>
<dbReference type="Proteomes" id="UP000002899">
    <property type="component" value="Chromosome III"/>
</dbReference>
<dbReference type="KEGG" id="bmic:BMR1_03g03905"/>
<keyword evidence="5" id="KW-0697">Rotamase</keyword>
<dbReference type="InterPro" id="IPR015943">
    <property type="entry name" value="WD40/YVTN_repeat-like_dom_sf"/>
</dbReference>
<dbReference type="PANTHER" id="PTHR45625">
    <property type="entry name" value="PEPTIDYL-PROLYL CIS-TRANS ISOMERASE-RELATED"/>
    <property type="match status" value="1"/>
</dbReference>
<evidence type="ECO:0000256" key="1">
    <source>
        <dbReference type="ARBA" id="ARBA00000971"/>
    </source>
</evidence>
<evidence type="ECO:0000256" key="2">
    <source>
        <dbReference type="ARBA" id="ARBA00013194"/>
    </source>
</evidence>
<dbReference type="EMBL" id="LN871598">
    <property type="protein sequence ID" value="SJK86618.1"/>
    <property type="molecule type" value="Genomic_DNA"/>
</dbReference>
<reference evidence="10 11" key="3">
    <citation type="journal article" date="2016" name="Sci. Rep.">
        <title>Genome-wide diversity and gene expression profiling of Babesia microti isolates identify polymorphic genes that mediate host-pathogen interactions.</title>
        <authorList>
            <person name="Silva J.C."/>
            <person name="Cornillot E."/>
            <person name="McCracken C."/>
            <person name="Usmani-Brown S."/>
            <person name="Dwivedi A."/>
            <person name="Ifeonu O.O."/>
            <person name="Crabtree J."/>
            <person name="Gotia H.T."/>
            <person name="Virji A.Z."/>
            <person name="Reynes C."/>
            <person name="Colinge J."/>
            <person name="Kumar V."/>
            <person name="Lawres L."/>
            <person name="Pazzi J.E."/>
            <person name="Pablo J.V."/>
            <person name="Hung C."/>
            <person name="Brancato J."/>
            <person name="Kumari P."/>
            <person name="Orvis J."/>
            <person name="Tretina K."/>
            <person name="Chibucos M."/>
            <person name="Ott S."/>
            <person name="Sadzewicz L."/>
            <person name="Sengamalay N."/>
            <person name="Shetty A.C."/>
            <person name="Su Q."/>
            <person name="Tallon L."/>
            <person name="Fraser C.M."/>
            <person name="Frutos R."/>
            <person name="Molina D.M."/>
            <person name="Krause P.J."/>
            <person name="Ben Mamoun C."/>
        </authorList>
    </citation>
    <scope>NUCLEOTIDE SEQUENCE [LARGE SCALE GENOMIC DNA]</scope>
    <source>
        <strain evidence="10 11">RI</strain>
    </source>
</reference>
<dbReference type="InterPro" id="IPR036322">
    <property type="entry name" value="WD40_repeat_dom_sf"/>
</dbReference>
<evidence type="ECO:0000259" key="9">
    <source>
        <dbReference type="PROSITE" id="PS50072"/>
    </source>
</evidence>
<dbReference type="Pfam" id="PF00160">
    <property type="entry name" value="Pro_isomerase"/>
    <property type="match status" value="1"/>
</dbReference>
<dbReference type="SUPFAM" id="SSF50978">
    <property type="entry name" value="WD40 repeat-like"/>
    <property type="match status" value="1"/>
</dbReference>
<evidence type="ECO:0000256" key="3">
    <source>
        <dbReference type="ARBA" id="ARBA00022574"/>
    </source>
</evidence>
<sequence length="611" mass="69462">MTKDELHQSSSDDEFGPVPAPERKKTKINYTNDQIFLNNLPNADFYEQSFMHGDTISHIAISNQTQYIATASVDGHLRFWYYNQDGVEFVKHIKAHTSSIIAMHESVDGIHLGTISADNTYKHFDFTTFDMISIIKLTIEPIDFAFITCENDLHHKIAICYKDFDEIHVFSPNEGTNIVSKYKINVRNIQFLIYNIILDICVSIDSNGGIDLWDRTFKFPSSDVFKFKLKSETDLYDLKKNNTIANAVAISPNGAFMAISTTDGLIRLYSTSTMKLRKIYDETVQMYIGAQNDPNHKVIQIDSLEFGRKLDIEKEIGKARLNTRVFTNILFDESSSFLIFPSIIGIKIINIHTNQLARIVGKAEKGLRFLYISCFQKKNFKNFGVKNVGGDVSIRNKDFLLPLFACTSFNKNRFYIFSRRNPKESDMEIRDVVNLKPTRDDISATIQSVKSGHELAKTATIHTSMGDIYIKLFYDECPKTVENFTVHSINGYYNNCIFHRVINNFMIQTGDPGGDGTGGESIWGGEFEDEIVQSLKHDRPFTVSMANAGENTNGSQFFITTVPCPWLDGKHTVFGRVTKGMDVVQKIEKTPTNHEDRPLSDIRIMSIKVQL</sequence>
<dbReference type="PROSITE" id="PS00170">
    <property type="entry name" value="CSA_PPIASE_1"/>
    <property type="match status" value="1"/>
</dbReference>
<keyword evidence="11" id="KW-1185">Reference proteome</keyword>
<accession>A0A1R4ACA7</accession>
<dbReference type="GO" id="GO:0005634">
    <property type="term" value="C:nucleus"/>
    <property type="evidence" value="ECO:0007669"/>
    <property type="project" value="UniProtKB-ARBA"/>
</dbReference>
<evidence type="ECO:0000256" key="6">
    <source>
        <dbReference type="ARBA" id="ARBA00023235"/>
    </source>
</evidence>
<dbReference type="EC" id="5.2.1.8" evidence="2"/>
<dbReference type="Pfam" id="PF00400">
    <property type="entry name" value="WD40"/>
    <property type="match status" value="2"/>
</dbReference>
<dbReference type="SMART" id="SM00320">
    <property type="entry name" value="WD40"/>
    <property type="match status" value="3"/>
</dbReference>
<reference evidence="10 11" key="1">
    <citation type="journal article" date="2012" name="Nucleic Acids Res.">
        <title>Sequencing of the smallest Apicomplexan genome from the human pathogen Babesia microti.</title>
        <authorList>
            <person name="Cornillot E."/>
            <person name="Hadj-Kaddour K."/>
            <person name="Dassouli A."/>
            <person name="Noel B."/>
            <person name="Ranwez V."/>
            <person name="Vacherie B."/>
            <person name="Augagneur Y."/>
            <person name="Bres V."/>
            <person name="Duclos A."/>
            <person name="Randazzo S."/>
            <person name="Carcy B."/>
            <person name="Debierre-Grockiego F."/>
            <person name="Delbecq S."/>
            <person name="Moubri-Menage K."/>
            <person name="Shams-Eldin H."/>
            <person name="Usmani-Brown S."/>
            <person name="Bringaud F."/>
            <person name="Wincker P."/>
            <person name="Vivares C.P."/>
            <person name="Schwarz R.T."/>
            <person name="Schetters T.P."/>
            <person name="Krause P.J."/>
            <person name="Gorenflot A."/>
            <person name="Berry V."/>
            <person name="Barbe V."/>
            <person name="Ben Mamoun C."/>
        </authorList>
    </citation>
    <scope>NUCLEOTIDE SEQUENCE [LARGE SCALE GENOMIC DNA]</scope>
    <source>
        <strain evidence="10 11">RI</strain>
    </source>
</reference>
<feature type="domain" description="PPIase cyclophilin-type" evidence="9">
    <location>
        <begin position="455"/>
        <end position="609"/>
    </location>
</feature>
<reference evidence="10 11" key="2">
    <citation type="journal article" date="2013" name="PLoS ONE">
        <title>Whole genome mapping and re-organization of the nuclear and mitochondrial genomes of Babesia microti isolates.</title>
        <authorList>
            <person name="Cornillot E."/>
            <person name="Dassouli A."/>
            <person name="Garg A."/>
            <person name="Pachikara N."/>
            <person name="Randazzo S."/>
            <person name="Depoix D."/>
            <person name="Carcy B."/>
            <person name="Delbecq S."/>
            <person name="Frutos R."/>
            <person name="Silva J.C."/>
            <person name="Sutton R."/>
            <person name="Krause P.J."/>
            <person name="Mamoun C.B."/>
        </authorList>
    </citation>
    <scope>NUCLEOTIDE SEQUENCE [LARGE SCALE GENOMIC DNA]</scope>
    <source>
        <strain evidence="10 11">RI</strain>
    </source>
</reference>
<dbReference type="FunFam" id="2.40.100.10:FF:000003">
    <property type="entry name" value="Peptidylprolyl isomerase domain and WD repeat-containing 1"/>
    <property type="match status" value="1"/>
</dbReference>
<dbReference type="InterPro" id="IPR020892">
    <property type="entry name" value="Cyclophilin-type_PPIase_CS"/>
</dbReference>
<proteinExistence type="predicted"/>
<organism evidence="10 11">
    <name type="scientific">Babesia microti (strain RI)</name>
    <dbReference type="NCBI Taxonomy" id="1133968"/>
    <lineage>
        <taxon>Eukaryota</taxon>
        <taxon>Sar</taxon>
        <taxon>Alveolata</taxon>
        <taxon>Apicomplexa</taxon>
        <taxon>Aconoidasida</taxon>
        <taxon>Piroplasmida</taxon>
        <taxon>Babesiidae</taxon>
        <taxon>Babesia</taxon>
    </lineage>
</organism>
<evidence type="ECO:0000256" key="8">
    <source>
        <dbReference type="SAM" id="MobiDB-lite"/>
    </source>
</evidence>
<dbReference type="InterPro" id="IPR002130">
    <property type="entry name" value="Cyclophilin-type_PPIase_dom"/>
</dbReference>
<dbReference type="Gene3D" id="2.40.100.10">
    <property type="entry name" value="Cyclophilin-like"/>
    <property type="match status" value="1"/>
</dbReference>
<keyword evidence="3 7" id="KW-0853">WD repeat</keyword>
<dbReference type="OrthoDB" id="271386at2759"/>
<dbReference type="PROSITE" id="PS50072">
    <property type="entry name" value="CSA_PPIASE_2"/>
    <property type="match status" value="1"/>
</dbReference>
<dbReference type="RefSeq" id="XP_021338755.1">
    <property type="nucleotide sequence ID" value="XM_021482210.1"/>
</dbReference>
<dbReference type="PRINTS" id="PR00153">
    <property type="entry name" value="CSAPPISMRASE"/>
</dbReference>
<evidence type="ECO:0000256" key="7">
    <source>
        <dbReference type="PROSITE-ProRule" id="PRU00221"/>
    </source>
</evidence>
<dbReference type="GO" id="GO:0006457">
    <property type="term" value="P:protein folding"/>
    <property type="evidence" value="ECO:0007669"/>
    <property type="project" value="InterPro"/>
</dbReference>
<protein>
    <recommendedName>
        <fullName evidence="2">peptidylprolyl isomerase</fullName>
        <ecNumber evidence="2">5.2.1.8</ecNumber>
    </recommendedName>
</protein>
<feature type="repeat" description="WD" evidence="7">
    <location>
        <begin position="49"/>
        <end position="80"/>
    </location>
</feature>
<keyword evidence="6 10" id="KW-0413">Isomerase</keyword>
<evidence type="ECO:0000313" key="11">
    <source>
        <dbReference type="Proteomes" id="UP000002899"/>
    </source>
</evidence>
<comment type="catalytic activity">
    <reaction evidence="1">
        <text>[protein]-peptidylproline (omega=180) = [protein]-peptidylproline (omega=0)</text>
        <dbReference type="Rhea" id="RHEA:16237"/>
        <dbReference type="Rhea" id="RHEA-COMP:10747"/>
        <dbReference type="Rhea" id="RHEA-COMP:10748"/>
        <dbReference type="ChEBI" id="CHEBI:83833"/>
        <dbReference type="ChEBI" id="CHEBI:83834"/>
        <dbReference type="EC" id="5.2.1.8"/>
    </reaction>
</comment>
<keyword evidence="4" id="KW-0677">Repeat</keyword>
<dbReference type="InterPro" id="IPR029000">
    <property type="entry name" value="Cyclophilin-like_dom_sf"/>
</dbReference>
<dbReference type="SUPFAM" id="SSF50891">
    <property type="entry name" value="Cyclophilin-like"/>
    <property type="match status" value="1"/>
</dbReference>
<dbReference type="InterPro" id="IPR044666">
    <property type="entry name" value="Cyclophilin_A-like"/>
</dbReference>
<dbReference type="GeneID" id="24425428"/>
<dbReference type="Gene3D" id="2.130.10.10">
    <property type="entry name" value="YVTN repeat-like/Quinoprotein amine dehydrogenase"/>
    <property type="match status" value="2"/>
</dbReference>
<name>A0A1R4ACA7_BABMR</name>
<dbReference type="PANTHER" id="PTHR45625:SF4">
    <property type="entry name" value="PEPTIDYLPROLYL ISOMERASE DOMAIN AND WD REPEAT-CONTAINING PROTEIN 1"/>
    <property type="match status" value="1"/>
</dbReference>
<dbReference type="VEuPathDB" id="PiroplasmaDB:BMR1_03g03905"/>
<evidence type="ECO:0000313" key="10">
    <source>
        <dbReference type="EMBL" id="SJK86618.1"/>
    </source>
</evidence>
<evidence type="ECO:0000256" key="5">
    <source>
        <dbReference type="ARBA" id="ARBA00023110"/>
    </source>
</evidence>
<evidence type="ECO:0000256" key="4">
    <source>
        <dbReference type="ARBA" id="ARBA00022737"/>
    </source>
</evidence>